<evidence type="ECO:0000313" key="4">
    <source>
        <dbReference type="EMBL" id="KAL0061927.1"/>
    </source>
</evidence>
<protein>
    <submittedName>
        <fullName evidence="4">Uncharacterized protein</fullName>
    </submittedName>
</protein>
<evidence type="ECO:0000256" key="1">
    <source>
        <dbReference type="ARBA" id="ARBA00005564"/>
    </source>
</evidence>
<keyword evidence="3" id="KW-0732">Signal</keyword>
<organism evidence="4 5">
    <name type="scientific">Marasmius tenuissimus</name>
    <dbReference type="NCBI Taxonomy" id="585030"/>
    <lineage>
        <taxon>Eukaryota</taxon>
        <taxon>Fungi</taxon>
        <taxon>Dikarya</taxon>
        <taxon>Basidiomycota</taxon>
        <taxon>Agaricomycotina</taxon>
        <taxon>Agaricomycetes</taxon>
        <taxon>Agaricomycetidae</taxon>
        <taxon>Agaricales</taxon>
        <taxon>Marasmiineae</taxon>
        <taxon>Marasmiaceae</taxon>
        <taxon>Marasmius</taxon>
    </lineage>
</organism>
<dbReference type="PANTHER" id="PTHR30344:SF1">
    <property type="entry name" value="6-PHOSPHOGLUCONOLACTONASE"/>
    <property type="match status" value="1"/>
</dbReference>
<comment type="caution">
    <text evidence="4">The sequence shown here is derived from an EMBL/GenBank/DDBJ whole genome shotgun (WGS) entry which is preliminary data.</text>
</comment>
<gene>
    <name evidence="4" type="ORF">AAF712_011211</name>
</gene>
<dbReference type="InterPro" id="IPR015943">
    <property type="entry name" value="WD40/YVTN_repeat-like_dom_sf"/>
</dbReference>
<evidence type="ECO:0000256" key="3">
    <source>
        <dbReference type="SAM" id="SignalP"/>
    </source>
</evidence>
<dbReference type="EMBL" id="JBBXMP010000119">
    <property type="protein sequence ID" value="KAL0061927.1"/>
    <property type="molecule type" value="Genomic_DNA"/>
</dbReference>
<keyword evidence="5" id="KW-1185">Reference proteome</keyword>
<dbReference type="PANTHER" id="PTHR30344">
    <property type="entry name" value="6-PHOSPHOGLUCONOLACTONASE-RELATED"/>
    <property type="match status" value="1"/>
</dbReference>
<evidence type="ECO:0000256" key="2">
    <source>
        <dbReference type="SAM" id="MobiDB-lite"/>
    </source>
</evidence>
<reference evidence="4 5" key="1">
    <citation type="submission" date="2024-05" db="EMBL/GenBank/DDBJ databases">
        <title>A draft genome resource for the thread blight pathogen Marasmius tenuissimus strain MS-2.</title>
        <authorList>
            <person name="Yulfo-Soto G.E."/>
            <person name="Baruah I.K."/>
            <person name="Amoako-Attah I."/>
            <person name="Bukari Y."/>
            <person name="Meinhardt L.W."/>
            <person name="Bailey B.A."/>
            <person name="Cohen S.P."/>
        </authorList>
    </citation>
    <scope>NUCLEOTIDE SEQUENCE [LARGE SCALE GENOMIC DNA]</scope>
    <source>
        <strain evidence="4 5">MS-2</strain>
    </source>
</reference>
<dbReference type="InterPro" id="IPR011044">
    <property type="entry name" value="Quino_amine_DH_bsu"/>
</dbReference>
<name>A0ABR2ZL78_9AGAR</name>
<dbReference type="Pfam" id="PF10282">
    <property type="entry name" value="Lactonase"/>
    <property type="match status" value="1"/>
</dbReference>
<accession>A0ABR2ZL78</accession>
<dbReference type="SUPFAM" id="SSF50969">
    <property type="entry name" value="YVTN repeat-like/Quinoprotein amine dehydrogenase"/>
    <property type="match status" value="1"/>
</dbReference>
<dbReference type="Proteomes" id="UP001437256">
    <property type="component" value="Unassembled WGS sequence"/>
</dbReference>
<feature type="chain" id="PRO_5045085064" evidence="3">
    <location>
        <begin position="21"/>
        <end position="452"/>
    </location>
</feature>
<proteinExistence type="inferred from homology"/>
<dbReference type="Gene3D" id="2.130.10.10">
    <property type="entry name" value="YVTN repeat-like/Quinoprotein amine dehydrogenase"/>
    <property type="match status" value="2"/>
</dbReference>
<sequence>MKVTINFVFVSLFLSSFVTGLPVQRRKAVPEAGRVVKMNDRPGQRNGGQGNNEGQGNNNNNATNGAAAGALYFITNEDDGNFVVSADIAEDGKVSLRQAISAGGFGIRGDDGNKNNPAPLFSQGAVSVSATSKLLATVNAGSNTLALFSIDEKDPAVLTKIGSLVGSGGEFPISVAFNSKGDTLCALNGGEVNSVSCFKANNEDGLTPLAGGNRILGLKQTTPATGAPASASHILFSEDDKQLIASVKGIPDPNNGRGVVGALAVYDVGNNGALSEEPKVFAPPENGLAPFGMALVPNKKAVVVADPANGFDVIDIETGDNANSKSVAVDVDDQKATGWAAFSKKTGNFYLTDAVTGRVTEVKVEDDLKGSVVSQTDLGNNSGPIDNVVATIKDKDFLFVLSSQANAIDVLSLDGAGKVTKVDKTDIADPAKQANLKLNSINIQGMAAFVKP</sequence>
<comment type="similarity">
    <text evidence="1">Belongs to the cycloisomerase 2 family.</text>
</comment>
<dbReference type="InterPro" id="IPR050282">
    <property type="entry name" value="Cycloisomerase_2"/>
</dbReference>
<feature type="region of interest" description="Disordered" evidence="2">
    <location>
        <begin position="32"/>
        <end position="62"/>
    </location>
</feature>
<dbReference type="InterPro" id="IPR019405">
    <property type="entry name" value="Lactonase_7-beta_prop"/>
</dbReference>
<evidence type="ECO:0000313" key="5">
    <source>
        <dbReference type="Proteomes" id="UP001437256"/>
    </source>
</evidence>
<feature type="signal peptide" evidence="3">
    <location>
        <begin position="1"/>
        <end position="20"/>
    </location>
</feature>